<dbReference type="InterPro" id="IPR015943">
    <property type="entry name" value="WD40/YVTN_repeat-like_dom_sf"/>
</dbReference>
<feature type="repeat" description="WD" evidence="3">
    <location>
        <begin position="323"/>
        <end position="364"/>
    </location>
</feature>
<feature type="repeat" description="WD" evidence="3">
    <location>
        <begin position="230"/>
        <end position="271"/>
    </location>
</feature>
<gene>
    <name evidence="6" type="ORF">HLUCCA11_00170</name>
</gene>
<dbReference type="PANTHER" id="PTHR22847:SF637">
    <property type="entry name" value="WD REPEAT DOMAIN 5B"/>
    <property type="match status" value="1"/>
</dbReference>
<dbReference type="PRINTS" id="PR00320">
    <property type="entry name" value="GPROTEINBRPT"/>
</dbReference>
<dbReference type="InterPro" id="IPR036322">
    <property type="entry name" value="WD40_repeat_dom_sf"/>
</dbReference>
<feature type="repeat" description="WD" evidence="3">
    <location>
        <begin position="203"/>
        <end position="229"/>
    </location>
</feature>
<keyword evidence="5" id="KW-0812">Transmembrane</keyword>
<dbReference type="AlphaFoldDB" id="A0A0P8C6Q2"/>
<dbReference type="InterPro" id="IPR020472">
    <property type="entry name" value="WD40_PAC1"/>
</dbReference>
<accession>A0A0P8C6Q2</accession>
<keyword evidence="1 3" id="KW-0853">WD repeat</keyword>
<feature type="region of interest" description="Disordered" evidence="4">
    <location>
        <begin position="184"/>
        <end position="204"/>
    </location>
</feature>
<dbReference type="InterPro" id="IPR001680">
    <property type="entry name" value="WD40_rpt"/>
</dbReference>
<dbReference type="STRING" id="1666911.HLUCCA11_00170"/>
<proteinExistence type="predicted"/>
<feature type="compositionally biased region" description="Pro residues" evidence="4">
    <location>
        <begin position="48"/>
        <end position="64"/>
    </location>
</feature>
<organism evidence="6 7">
    <name type="scientific">Phormidesmis priestleyi Ana</name>
    <dbReference type="NCBI Taxonomy" id="1666911"/>
    <lineage>
        <taxon>Bacteria</taxon>
        <taxon>Bacillati</taxon>
        <taxon>Cyanobacteriota</taxon>
        <taxon>Cyanophyceae</taxon>
        <taxon>Leptolyngbyales</taxon>
        <taxon>Leptolyngbyaceae</taxon>
        <taxon>Phormidesmis</taxon>
    </lineage>
</organism>
<dbReference type="PROSITE" id="PS50294">
    <property type="entry name" value="WD_REPEATS_REGION"/>
    <property type="match status" value="4"/>
</dbReference>
<feature type="compositionally biased region" description="Basic and acidic residues" evidence="4">
    <location>
        <begin position="190"/>
        <end position="201"/>
    </location>
</feature>
<dbReference type="InterPro" id="IPR019775">
    <property type="entry name" value="WD40_repeat_CS"/>
</dbReference>
<protein>
    <submittedName>
        <fullName evidence="6">WD40 repeat</fullName>
    </submittedName>
</protein>
<dbReference type="EMBL" id="LJZR01000001">
    <property type="protein sequence ID" value="KPQ37495.1"/>
    <property type="molecule type" value="Genomic_DNA"/>
</dbReference>
<evidence type="ECO:0000256" key="2">
    <source>
        <dbReference type="ARBA" id="ARBA00022737"/>
    </source>
</evidence>
<dbReference type="Proteomes" id="UP000050465">
    <property type="component" value="Unassembled WGS sequence"/>
</dbReference>
<evidence type="ECO:0000313" key="7">
    <source>
        <dbReference type="Proteomes" id="UP000050465"/>
    </source>
</evidence>
<feature type="repeat" description="WD" evidence="3">
    <location>
        <begin position="365"/>
        <end position="406"/>
    </location>
</feature>
<evidence type="ECO:0000256" key="5">
    <source>
        <dbReference type="SAM" id="Phobius"/>
    </source>
</evidence>
<keyword evidence="5" id="KW-1133">Transmembrane helix</keyword>
<comment type="caution">
    <text evidence="6">The sequence shown here is derived from an EMBL/GenBank/DDBJ whole genome shotgun (WGS) entry which is preliminary data.</text>
</comment>
<dbReference type="Pfam" id="PF00400">
    <property type="entry name" value="WD40"/>
    <property type="match status" value="6"/>
</dbReference>
<feature type="region of interest" description="Disordered" evidence="4">
    <location>
        <begin position="43"/>
        <end position="107"/>
    </location>
</feature>
<evidence type="ECO:0000256" key="1">
    <source>
        <dbReference type="ARBA" id="ARBA00022574"/>
    </source>
</evidence>
<name>A0A0P8C6Q2_9CYAN</name>
<feature type="repeat" description="WD" evidence="3">
    <location>
        <begin position="280"/>
        <end position="322"/>
    </location>
</feature>
<dbReference type="SUPFAM" id="SSF50978">
    <property type="entry name" value="WD40 repeat-like"/>
    <property type="match status" value="1"/>
</dbReference>
<dbReference type="PANTHER" id="PTHR22847">
    <property type="entry name" value="WD40 REPEAT PROTEIN"/>
    <property type="match status" value="1"/>
</dbReference>
<keyword evidence="5" id="KW-0472">Membrane</keyword>
<feature type="repeat" description="WD" evidence="3">
    <location>
        <begin position="109"/>
        <end position="148"/>
    </location>
</feature>
<dbReference type="CDD" id="cd00200">
    <property type="entry name" value="WD40"/>
    <property type="match status" value="1"/>
</dbReference>
<dbReference type="PATRIC" id="fig|1666911.3.peg.2410"/>
<sequence length="449" mass="47011">MHRNNRNLFPFIAVLTAAGTLSGICSIFFLAIDNIGSARVGSVALSPSPLPSSPLPSSPLPSSPLPSSAQSLNDNELSGAVLDVTSPSTPPHTSGTHTSGTHTSGARTLGTHKTAVLSTRSNGQLVASGSYDNTVKIWSLKNLSTDLSAELSTEEPSKNRANAEASLAHNGHVNTLTFIPNRLSSGELSRPAERPAERPADTDYSLLATGSGSGEIKLWDLASAELMTTIADRSGRIMSLATNADGTFIASGSSNGALKVWPVEAIATQKSQTNLRGIVLSEVGTPINTLAFHPSDPNILVSGDQSGDLTVWNIAKPERILTLASNTAPIMSLAMSPDGRYIASGSDDTIIRIWNLQTGRIVRMLSGHNAVVSDVAFSPNGKLLVSSSYDGSIKTWDWEKDAALCTLKGHTGFVYSLAFANSSSLVSGGDDGTVRTWNLTASADQNCLI</sequence>
<dbReference type="Gene3D" id="2.130.10.10">
    <property type="entry name" value="YVTN repeat-like/Quinoprotein amine dehydrogenase"/>
    <property type="match status" value="3"/>
</dbReference>
<feature type="compositionally biased region" description="Low complexity" evidence="4">
    <location>
        <begin position="85"/>
        <end position="105"/>
    </location>
</feature>
<keyword evidence="2" id="KW-0677">Repeat</keyword>
<feature type="transmembrane region" description="Helical" evidence="5">
    <location>
        <begin position="12"/>
        <end position="32"/>
    </location>
</feature>
<feature type="repeat" description="WD" evidence="3">
    <location>
        <begin position="407"/>
        <end position="439"/>
    </location>
</feature>
<dbReference type="SMART" id="SM00320">
    <property type="entry name" value="WD40"/>
    <property type="match status" value="7"/>
</dbReference>
<dbReference type="PROSITE" id="PS50082">
    <property type="entry name" value="WD_REPEATS_2"/>
    <property type="match status" value="7"/>
</dbReference>
<evidence type="ECO:0000256" key="3">
    <source>
        <dbReference type="PROSITE-ProRule" id="PRU00221"/>
    </source>
</evidence>
<evidence type="ECO:0000313" key="6">
    <source>
        <dbReference type="EMBL" id="KPQ37495.1"/>
    </source>
</evidence>
<evidence type="ECO:0000256" key="4">
    <source>
        <dbReference type="SAM" id="MobiDB-lite"/>
    </source>
</evidence>
<reference evidence="6 7" key="1">
    <citation type="submission" date="2015-09" db="EMBL/GenBank/DDBJ databases">
        <title>Identification and resolution of microdiversity through metagenomic sequencing of parallel consortia.</title>
        <authorList>
            <person name="Nelson W.C."/>
            <person name="Romine M.F."/>
            <person name="Lindemann S.R."/>
        </authorList>
    </citation>
    <scope>NUCLEOTIDE SEQUENCE [LARGE SCALE GENOMIC DNA]</scope>
    <source>
        <strain evidence="6">Ana</strain>
    </source>
</reference>
<dbReference type="PROSITE" id="PS00678">
    <property type="entry name" value="WD_REPEATS_1"/>
    <property type="match status" value="2"/>
</dbReference>